<feature type="compositionally biased region" description="Polar residues" evidence="1">
    <location>
        <begin position="258"/>
        <end position="268"/>
    </location>
</feature>
<name>A0ABT2JAS1_9PSEU</name>
<evidence type="ECO:0000313" key="4">
    <source>
        <dbReference type="EMBL" id="MCT2584963.1"/>
    </source>
</evidence>
<feature type="chain" id="PRO_5046074670" evidence="3">
    <location>
        <begin position="24"/>
        <end position="268"/>
    </location>
</feature>
<dbReference type="Proteomes" id="UP001156441">
    <property type="component" value="Unassembled WGS sequence"/>
</dbReference>
<protein>
    <submittedName>
        <fullName evidence="4">Uncharacterized protein</fullName>
    </submittedName>
</protein>
<sequence length="268" mass="28146">MRRALVTLAAALLLAAAPGTASAQVIFEPSDADDLAQKLEDAYQEQGVCYGWDVDVDNVGSQQESVGSNFGADTDVDDGTGDCDATVEFQASIRWTSESSEIEDSASYQVVSSGSGPTTSDLDSLEIISAEGMAGDNVGLEVYKAVSALPLLAAEAGLADPIEASPAPPSEARADNAEPTDSPTSDFLRQSGGAFLFGAVLLVAGVVFAIWAFRTRGQGSRPVRTAPPPEYVPPEWYDPNTARGDVRPRPPDQPEPGTPNQNKTRPEE</sequence>
<dbReference type="EMBL" id="JAFFZE010000014">
    <property type="protein sequence ID" value="MCT2584963.1"/>
    <property type="molecule type" value="Genomic_DNA"/>
</dbReference>
<dbReference type="RefSeq" id="WP_260192392.1">
    <property type="nucleotide sequence ID" value="NZ_JAFFZE010000014.1"/>
</dbReference>
<organism evidence="4 5">
    <name type="scientific">Actinophytocola gossypii</name>
    <dbReference type="NCBI Taxonomy" id="2812003"/>
    <lineage>
        <taxon>Bacteria</taxon>
        <taxon>Bacillati</taxon>
        <taxon>Actinomycetota</taxon>
        <taxon>Actinomycetes</taxon>
        <taxon>Pseudonocardiales</taxon>
        <taxon>Pseudonocardiaceae</taxon>
    </lineage>
</organism>
<keyword evidence="2" id="KW-0812">Transmembrane</keyword>
<proteinExistence type="predicted"/>
<keyword evidence="2" id="KW-0472">Membrane</keyword>
<evidence type="ECO:0000256" key="3">
    <source>
        <dbReference type="SAM" id="SignalP"/>
    </source>
</evidence>
<gene>
    <name evidence="4" type="ORF">JT362_17760</name>
</gene>
<accession>A0ABT2JAS1</accession>
<reference evidence="4 5" key="1">
    <citation type="submission" date="2021-02" db="EMBL/GenBank/DDBJ databases">
        <title>Actinophytocola xerophila sp. nov., isolated from soil of cotton cropping field.</title>
        <authorList>
            <person name="Huang R."/>
            <person name="Chen X."/>
            <person name="Ge X."/>
            <person name="Liu W."/>
        </authorList>
    </citation>
    <scope>NUCLEOTIDE SEQUENCE [LARGE SCALE GENOMIC DNA]</scope>
    <source>
        <strain evidence="4 5">S1-96</strain>
    </source>
</reference>
<keyword evidence="2" id="KW-1133">Transmembrane helix</keyword>
<feature type="signal peptide" evidence="3">
    <location>
        <begin position="1"/>
        <end position="23"/>
    </location>
</feature>
<keyword evidence="5" id="KW-1185">Reference proteome</keyword>
<evidence type="ECO:0000256" key="2">
    <source>
        <dbReference type="SAM" id="Phobius"/>
    </source>
</evidence>
<evidence type="ECO:0000313" key="5">
    <source>
        <dbReference type="Proteomes" id="UP001156441"/>
    </source>
</evidence>
<feature type="transmembrane region" description="Helical" evidence="2">
    <location>
        <begin position="192"/>
        <end position="213"/>
    </location>
</feature>
<keyword evidence="3" id="KW-0732">Signal</keyword>
<evidence type="ECO:0000256" key="1">
    <source>
        <dbReference type="SAM" id="MobiDB-lite"/>
    </source>
</evidence>
<comment type="caution">
    <text evidence="4">The sequence shown here is derived from an EMBL/GenBank/DDBJ whole genome shotgun (WGS) entry which is preliminary data.</text>
</comment>
<feature type="region of interest" description="Disordered" evidence="1">
    <location>
        <begin position="218"/>
        <end position="268"/>
    </location>
</feature>
<feature type="region of interest" description="Disordered" evidence="1">
    <location>
        <begin position="162"/>
        <end position="186"/>
    </location>
</feature>